<dbReference type="Proteomes" id="UP001156940">
    <property type="component" value="Unassembled WGS sequence"/>
</dbReference>
<keyword evidence="1" id="KW-0812">Transmembrane</keyword>
<feature type="transmembrane region" description="Helical" evidence="1">
    <location>
        <begin position="18"/>
        <end position="40"/>
    </location>
</feature>
<comment type="caution">
    <text evidence="2">The sequence shown here is derived from an EMBL/GenBank/DDBJ whole genome shotgun (WGS) entry which is preliminary data.</text>
</comment>
<evidence type="ECO:0008006" key="4">
    <source>
        <dbReference type="Google" id="ProtNLM"/>
    </source>
</evidence>
<feature type="transmembrane region" description="Helical" evidence="1">
    <location>
        <begin position="102"/>
        <end position="124"/>
    </location>
</feature>
<accession>A0ABT6JD45</accession>
<gene>
    <name evidence="2" type="ORF">QFW77_17015</name>
</gene>
<feature type="transmembrane region" description="Helical" evidence="1">
    <location>
        <begin position="60"/>
        <end position="90"/>
    </location>
</feature>
<evidence type="ECO:0000313" key="3">
    <source>
        <dbReference type="Proteomes" id="UP001156940"/>
    </source>
</evidence>
<evidence type="ECO:0000313" key="2">
    <source>
        <dbReference type="EMBL" id="MDH5824674.1"/>
    </source>
</evidence>
<reference evidence="2 3" key="1">
    <citation type="submission" date="2023-04" db="EMBL/GenBank/DDBJ databases">
        <title>Luteimonas endophyticus RD2P54.</title>
        <authorList>
            <person name="Sun J.-Q."/>
        </authorList>
    </citation>
    <scope>NUCLEOTIDE SEQUENCE [LARGE SCALE GENOMIC DNA]</scope>
    <source>
        <strain evidence="2 3">RD2P54</strain>
    </source>
</reference>
<protein>
    <recommendedName>
        <fullName evidence="4">DUF1440 domain-containing protein</fullName>
    </recommendedName>
</protein>
<dbReference type="RefSeq" id="WP_280576001.1">
    <property type="nucleotide sequence ID" value="NZ_JARXRM010000045.1"/>
</dbReference>
<keyword evidence="3" id="KW-1185">Reference proteome</keyword>
<evidence type="ECO:0000256" key="1">
    <source>
        <dbReference type="SAM" id="Phobius"/>
    </source>
</evidence>
<keyword evidence="1" id="KW-0472">Membrane</keyword>
<feature type="transmembrane region" description="Helical" evidence="1">
    <location>
        <begin position="136"/>
        <end position="161"/>
    </location>
</feature>
<keyword evidence="1" id="KW-1133">Transmembrane helix</keyword>
<name>A0ABT6JD45_9GAMM</name>
<sequence>MATLQPALAFRRLRHGPLLLGGAVAGLLDLIWACSLWAFAGATPKLILQAIGSGWVGREAAVAGGWATALLGLLSHFGITIAMAYVYAGAARLLPALLRRPVAYGALYGIVAWAAMVHVVVPLSAAPANQSPPWAWALWANIAVHMFAVGVPCALAARAALAAREPY</sequence>
<dbReference type="EMBL" id="JARXRM010000045">
    <property type="protein sequence ID" value="MDH5824674.1"/>
    <property type="molecule type" value="Genomic_DNA"/>
</dbReference>
<organism evidence="2 3">
    <name type="scientific">Luteimonas endophytica</name>
    <dbReference type="NCBI Taxonomy" id="3042023"/>
    <lineage>
        <taxon>Bacteria</taxon>
        <taxon>Pseudomonadati</taxon>
        <taxon>Pseudomonadota</taxon>
        <taxon>Gammaproteobacteria</taxon>
        <taxon>Lysobacterales</taxon>
        <taxon>Lysobacteraceae</taxon>
        <taxon>Luteimonas</taxon>
    </lineage>
</organism>
<proteinExistence type="predicted"/>